<keyword evidence="4" id="KW-1185">Reference proteome</keyword>
<dbReference type="InterPro" id="IPR016162">
    <property type="entry name" value="Ald_DH_N"/>
</dbReference>
<dbReference type="EMBL" id="LWGR01000012">
    <property type="protein sequence ID" value="KZM71553.1"/>
    <property type="molecule type" value="Genomic_DNA"/>
</dbReference>
<dbReference type="InterPro" id="IPR016160">
    <property type="entry name" value="Ald_DH_CS_CYS"/>
</dbReference>
<dbReference type="InterPro" id="IPR047110">
    <property type="entry name" value="GABD/Sad-like"/>
</dbReference>
<dbReference type="PROSITE" id="PS00070">
    <property type="entry name" value="ALDEHYDE_DEHYDR_CYS"/>
    <property type="match status" value="1"/>
</dbReference>
<proteinExistence type="predicted"/>
<dbReference type="Gene3D" id="3.40.605.10">
    <property type="entry name" value="Aldehyde Dehydrogenase, Chain A, domain 1"/>
    <property type="match status" value="1"/>
</dbReference>
<evidence type="ECO:0000313" key="4">
    <source>
        <dbReference type="Proteomes" id="UP000076512"/>
    </source>
</evidence>
<feature type="domain" description="Aldehyde dehydrogenase" evidence="2">
    <location>
        <begin position="2"/>
        <end position="446"/>
    </location>
</feature>
<sequence length="456" mass="48389">MITTVDPANGKPLATYPFTTEDELAARLRDAASTSRVDDIDTRAAQFRQLADLLRAQRQDLAALVTAEMGKPIGQAHAEIDKCAFACDHYADRLPDLLTPQRVDVAPDTALVRLRPLGVLLAIMPWNYPFWQVIRSMVPAIAVGNTVLLKHADTVSGSARAVQRLFDAAFGPGTLTSVLLPPDRIGPLIDDPAVAGVAFTGSNRVGALVAERAGRAVKKTVLELGGSDPFVVLADADIPAAAAAAVRSRFLNTGQSCIAAKRIIVERTVFDDFVDAMTVELDGLVYGEPAEPGTDIGPMARIDLRDELRRQLDRTLADGARLLFGGAADERPGAWFPPTLIRVPDPNCVAFQEETFGPLGAVLPVDSVDAAVAAANASVYGLSCSIWGRDPERLGSVADRVAAGSVFVNRISESDPRLPVGGVKASGHGRELGAYGAVEFANIQAVRTAETPRSTR</sequence>
<dbReference type="SUPFAM" id="SSF53720">
    <property type="entry name" value="ALDH-like"/>
    <property type="match status" value="1"/>
</dbReference>
<dbReference type="InterPro" id="IPR015590">
    <property type="entry name" value="Aldehyde_DH_dom"/>
</dbReference>
<evidence type="ECO:0000313" key="3">
    <source>
        <dbReference type="EMBL" id="KZM71553.1"/>
    </source>
</evidence>
<evidence type="ECO:0000256" key="1">
    <source>
        <dbReference type="ARBA" id="ARBA00023002"/>
    </source>
</evidence>
<dbReference type="RefSeq" id="WP_067577161.1">
    <property type="nucleotide sequence ID" value="NZ_JABMCZ010000003.1"/>
</dbReference>
<dbReference type="Gene3D" id="3.40.309.10">
    <property type="entry name" value="Aldehyde Dehydrogenase, Chain A, domain 2"/>
    <property type="match status" value="1"/>
</dbReference>
<dbReference type="PANTHER" id="PTHR43217">
    <property type="entry name" value="SUCCINATE SEMIALDEHYDE DEHYDROGENASE [NAD(P)+] SAD"/>
    <property type="match status" value="1"/>
</dbReference>
<keyword evidence="1" id="KW-0560">Oxidoreductase</keyword>
<gene>
    <name evidence="3" type="ORF">AWN90_02075</name>
</gene>
<evidence type="ECO:0000259" key="2">
    <source>
        <dbReference type="Pfam" id="PF00171"/>
    </source>
</evidence>
<dbReference type="InterPro" id="IPR016161">
    <property type="entry name" value="Ald_DH/histidinol_DH"/>
</dbReference>
<name>A0A164KN17_9NOCA</name>
<dbReference type="Proteomes" id="UP000076512">
    <property type="component" value="Unassembled WGS sequence"/>
</dbReference>
<organism evidence="3 4">
    <name type="scientific">Nocardia terpenica</name>
    <dbReference type="NCBI Taxonomy" id="455432"/>
    <lineage>
        <taxon>Bacteria</taxon>
        <taxon>Bacillati</taxon>
        <taxon>Actinomycetota</taxon>
        <taxon>Actinomycetes</taxon>
        <taxon>Mycobacteriales</taxon>
        <taxon>Nocardiaceae</taxon>
        <taxon>Nocardia</taxon>
    </lineage>
</organism>
<protein>
    <submittedName>
        <fullName evidence="3">Succinate-semialdehyde dehydrogenase</fullName>
    </submittedName>
</protein>
<dbReference type="AlphaFoldDB" id="A0A164KN17"/>
<dbReference type="OrthoDB" id="6882680at2"/>
<comment type="caution">
    <text evidence="3">The sequence shown here is derived from an EMBL/GenBank/DDBJ whole genome shotgun (WGS) entry which is preliminary data.</text>
</comment>
<dbReference type="GO" id="GO:0004777">
    <property type="term" value="F:succinate-semialdehyde dehydrogenase (NAD+) activity"/>
    <property type="evidence" value="ECO:0007669"/>
    <property type="project" value="TreeGrafter"/>
</dbReference>
<dbReference type="InterPro" id="IPR016163">
    <property type="entry name" value="Ald_DH_C"/>
</dbReference>
<reference evidence="3 4" key="1">
    <citation type="submission" date="2016-04" db="EMBL/GenBank/DDBJ databases">
        <authorList>
            <person name="Evans L.H."/>
            <person name="Alamgir A."/>
            <person name="Owens N."/>
            <person name="Weber N.D."/>
            <person name="Virtaneva K."/>
            <person name="Barbian K."/>
            <person name="Babar A."/>
            <person name="Rosenke K."/>
        </authorList>
    </citation>
    <scope>NUCLEOTIDE SEQUENCE [LARGE SCALE GENOMIC DNA]</scope>
    <source>
        <strain evidence="3 4">IFM 0406</strain>
    </source>
</reference>
<dbReference type="PANTHER" id="PTHR43217:SF1">
    <property type="entry name" value="SUCCINATE SEMIALDEHYDE DEHYDROGENASE [NAD(P)+] SAD"/>
    <property type="match status" value="1"/>
</dbReference>
<dbReference type="STRING" id="455432.AWN90_02075"/>
<dbReference type="Pfam" id="PF00171">
    <property type="entry name" value="Aldedh"/>
    <property type="match status" value="1"/>
</dbReference>
<accession>A0A164KN17</accession>